<dbReference type="KEGG" id="agv:OJF2_31580"/>
<dbReference type="InterPro" id="IPR024447">
    <property type="entry name" value="YXWGXW_rpt"/>
</dbReference>
<keyword evidence="3" id="KW-1185">Reference proteome</keyword>
<organism evidence="2 3">
    <name type="scientific">Aquisphaera giovannonii</name>
    <dbReference type="NCBI Taxonomy" id="406548"/>
    <lineage>
        <taxon>Bacteria</taxon>
        <taxon>Pseudomonadati</taxon>
        <taxon>Planctomycetota</taxon>
        <taxon>Planctomycetia</taxon>
        <taxon>Isosphaerales</taxon>
        <taxon>Isosphaeraceae</taxon>
        <taxon>Aquisphaera</taxon>
    </lineage>
</organism>
<protein>
    <recommendedName>
        <fullName evidence="4">YXWGXW repeat (2 copies)</fullName>
    </recommendedName>
</protein>
<feature type="region of interest" description="Disordered" evidence="1">
    <location>
        <begin position="440"/>
        <end position="607"/>
    </location>
</feature>
<proteinExistence type="predicted"/>
<gene>
    <name evidence="2" type="ORF">OJF2_31580</name>
</gene>
<dbReference type="RefSeq" id="WP_148594511.1">
    <property type="nucleotide sequence ID" value="NZ_CP042997.1"/>
</dbReference>
<evidence type="ECO:0000313" key="2">
    <source>
        <dbReference type="EMBL" id="QEH34617.1"/>
    </source>
</evidence>
<evidence type="ECO:0008006" key="4">
    <source>
        <dbReference type="Google" id="ProtNLM"/>
    </source>
</evidence>
<feature type="compositionally biased region" description="Basic and acidic residues" evidence="1">
    <location>
        <begin position="440"/>
        <end position="449"/>
    </location>
</feature>
<evidence type="ECO:0000256" key="1">
    <source>
        <dbReference type="SAM" id="MobiDB-lite"/>
    </source>
</evidence>
<dbReference type="EMBL" id="CP042997">
    <property type="protein sequence ID" value="QEH34617.1"/>
    <property type="molecule type" value="Genomic_DNA"/>
</dbReference>
<feature type="compositionally biased region" description="Low complexity" evidence="1">
    <location>
        <begin position="476"/>
        <end position="495"/>
    </location>
</feature>
<dbReference type="Pfam" id="PF12779">
    <property type="entry name" value="WXXGXW"/>
    <property type="match status" value="4"/>
</dbReference>
<dbReference type="AlphaFoldDB" id="A0A5B9W2Z3"/>
<feature type="compositionally biased region" description="Low complexity" evidence="1">
    <location>
        <begin position="545"/>
        <end position="554"/>
    </location>
</feature>
<sequence>MGGQHPGRGHRYRAGRCLGDPSGRVAALALAFALVAGVAAQTPAPPSPDPDGAAQGQPDATGGQVLTRGPVHEAFAAPVVHDPAPGPIVPKQPPQAIEEMPPAEKPAGQNVQWIPGYWSWDQERDDYLWISGVWREPPPGRQWVPGYWHQVSGGYQWVRGAWVPVSGGAPAAGAAPAAGGVAYLPAPPASLENGPSSPSPGANVFWSPGSWFWQGNRYVWRPGFWAAVQPQWVWVPAHYVWTPGGFLFVEGFWDLPLVERGVLFAPVYYPQPVYVQPGFVFTPSITIATPGLVANLFVQPSYGQYCFGDFYAQSYLNVGIFPWFQFGFATGGPPVRPVFYDPVFTFYASVNVVRNPGWAAQVRREYIVRRDHIDMRPPRTFVEQTRIVQRNVTINRNVTVIGRPIREVAAHPGGGMRMERVGAEARQQYANRAAELRQFRAERSREERQAVAMRGQGRGGAEAGPRAMALRPSPVAAPAHRPAAAAAAAGGPMAGARRHADSPSLAQGPGSRIRHEPQGGGGAGMAPHADQPGRPAAHRDLDRSPAAGRPAATPGFGGPGHAGAPRSEAPRLHNPGSPAPRMPPPSPSPYQRQGGVQRPRAEHRGRS</sequence>
<dbReference type="OrthoDB" id="273229at2"/>
<name>A0A5B9W2Z3_9BACT</name>
<dbReference type="Proteomes" id="UP000324233">
    <property type="component" value="Chromosome"/>
</dbReference>
<feature type="region of interest" description="Disordered" evidence="1">
    <location>
        <begin position="39"/>
        <end position="65"/>
    </location>
</feature>
<reference evidence="2 3" key="1">
    <citation type="submission" date="2019-08" db="EMBL/GenBank/DDBJ databases">
        <title>Deep-cultivation of Planctomycetes and their phenomic and genomic characterization uncovers novel biology.</title>
        <authorList>
            <person name="Wiegand S."/>
            <person name="Jogler M."/>
            <person name="Boedeker C."/>
            <person name="Pinto D."/>
            <person name="Vollmers J."/>
            <person name="Rivas-Marin E."/>
            <person name="Kohn T."/>
            <person name="Peeters S.H."/>
            <person name="Heuer A."/>
            <person name="Rast P."/>
            <person name="Oberbeckmann S."/>
            <person name="Bunk B."/>
            <person name="Jeske O."/>
            <person name="Meyerdierks A."/>
            <person name="Storesund J.E."/>
            <person name="Kallscheuer N."/>
            <person name="Luecker S."/>
            <person name="Lage O.M."/>
            <person name="Pohl T."/>
            <person name="Merkel B.J."/>
            <person name="Hornburger P."/>
            <person name="Mueller R.-W."/>
            <person name="Bruemmer F."/>
            <person name="Labrenz M."/>
            <person name="Spormann A.M."/>
            <person name="Op den Camp H."/>
            <person name="Overmann J."/>
            <person name="Amann R."/>
            <person name="Jetten M.S.M."/>
            <person name="Mascher T."/>
            <person name="Medema M.H."/>
            <person name="Devos D.P."/>
            <person name="Kaster A.-K."/>
            <person name="Ovreas L."/>
            <person name="Rohde M."/>
            <person name="Galperin M.Y."/>
            <person name="Jogler C."/>
        </authorList>
    </citation>
    <scope>NUCLEOTIDE SEQUENCE [LARGE SCALE GENOMIC DNA]</scope>
    <source>
        <strain evidence="2 3">OJF2</strain>
    </source>
</reference>
<feature type="compositionally biased region" description="Pro residues" evidence="1">
    <location>
        <begin position="577"/>
        <end position="588"/>
    </location>
</feature>
<accession>A0A5B9W2Z3</accession>
<evidence type="ECO:0000313" key="3">
    <source>
        <dbReference type="Proteomes" id="UP000324233"/>
    </source>
</evidence>